<proteinExistence type="predicted"/>
<name>A0A1B1E543_9APIC</name>
<dbReference type="VEuPathDB" id="PlasmoDB:PCOAH_00037350"/>
<protein>
    <submittedName>
        <fullName evidence="3">Uncharacterized protein</fullName>
    </submittedName>
</protein>
<evidence type="ECO:0000313" key="3">
    <source>
        <dbReference type="EMBL" id="ANQ10097.1"/>
    </source>
</evidence>
<dbReference type="AlphaFoldDB" id="A0A1B1E543"/>
<evidence type="ECO:0000256" key="2">
    <source>
        <dbReference type="SAM" id="Phobius"/>
    </source>
</evidence>
<keyword evidence="2" id="KW-0472">Membrane</keyword>
<feature type="transmembrane region" description="Helical" evidence="2">
    <location>
        <begin position="34"/>
        <end position="53"/>
    </location>
</feature>
<feature type="region of interest" description="Disordered" evidence="1">
    <location>
        <begin position="1"/>
        <end position="29"/>
    </location>
</feature>
<dbReference type="GeneID" id="30910466"/>
<keyword evidence="2" id="KW-1133">Transmembrane helix</keyword>
<reference evidence="4" key="1">
    <citation type="submission" date="2016-06" db="EMBL/GenBank/DDBJ databases">
        <title>First high quality genome sequence of Plasmodium coatneyi using continuous long reads from single molecule, real-time sequencing.</title>
        <authorList>
            <person name="Chien J.-T."/>
            <person name="Pakala S.B."/>
            <person name="Geraldo J.A."/>
            <person name="Lapp S.A."/>
            <person name="Barnwell J.W."/>
            <person name="Kissinger J.C."/>
            <person name="Galinski M.R."/>
            <person name="Humphrey J.C."/>
        </authorList>
    </citation>
    <scope>NUCLEOTIDE SEQUENCE [LARGE SCALE GENOMIC DNA]</scope>
    <source>
        <strain evidence="4">Hackeri</strain>
    </source>
</reference>
<evidence type="ECO:0000256" key="1">
    <source>
        <dbReference type="SAM" id="MobiDB-lite"/>
    </source>
</evidence>
<dbReference type="KEGG" id="pcot:PCOAH_00037350"/>
<dbReference type="RefSeq" id="XP_019916792.1">
    <property type="nucleotide sequence ID" value="XM_020060526.1"/>
</dbReference>
<feature type="compositionally biased region" description="Polar residues" evidence="1">
    <location>
        <begin position="1"/>
        <end position="10"/>
    </location>
</feature>
<dbReference type="OrthoDB" id="383086at2759"/>
<sequence>MSNYSNYTRNQNEDKNGSAASTSKGKNSLMKGKLSSLNSVIKVFAVTLVILALQYSHKNHCGPNGKCLVSGLESRNVRSLSEMNHNFGGSRESLHFPGEHVNERRNNYNSGNYNSQWGSYENLDSSSYRGSYYDNDPQHMGEHSTNELNINNFNSGLGRKLKENALYIIPGMIASYYAWNSLGTQTFLMVAAIIGVLLFAKYNSQ</sequence>
<keyword evidence="4" id="KW-1185">Reference proteome</keyword>
<organism evidence="3 4">
    <name type="scientific">Plasmodium coatneyi</name>
    <dbReference type="NCBI Taxonomy" id="208452"/>
    <lineage>
        <taxon>Eukaryota</taxon>
        <taxon>Sar</taxon>
        <taxon>Alveolata</taxon>
        <taxon>Apicomplexa</taxon>
        <taxon>Aconoidasida</taxon>
        <taxon>Haemosporida</taxon>
        <taxon>Plasmodiidae</taxon>
        <taxon>Plasmodium</taxon>
    </lineage>
</organism>
<dbReference type="EMBL" id="CP016250">
    <property type="protein sequence ID" value="ANQ10097.1"/>
    <property type="molecule type" value="Genomic_DNA"/>
</dbReference>
<feature type="transmembrane region" description="Helical" evidence="2">
    <location>
        <begin position="185"/>
        <end position="202"/>
    </location>
</feature>
<accession>A0A1B1E543</accession>
<gene>
    <name evidence="3" type="ORF">PCOAH_00037350</name>
</gene>
<dbReference type="Proteomes" id="UP000092716">
    <property type="component" value="Chromosome 12"/>
</dbReference>
<keyword evidence="2" id="KW-0812">Transmembrane</keyword>
<evidence type="ECO:0000313" key="4">
    <source>
        <dbReference type="Proteomes" id="UP000092716"/>
    </source>
</evidence>